<reference evidence="1 2" key="1">
    <citation type="journal article" date="2012" name="J. Bacteriol.">
        <title>Genome Sequence of the Fish Pathogen Flavobacterium columnare ATCC 49512.</title>
        <authorList>
            <person name="Tekedar H.C."/>
            <person name="Karsi A."/>
            <person name="Gillaspy A.F."/>
            <person name="Dyer D.W."/>
            <person name="Benton N.R."/>
            <person name="Zaitshik J."/>
            <person name="Vamenta S."/>
            <person name="Banes M.M."/>
            <person name="Gulsoy N."/>
            <person name="Aboko-Cole M."/>
            <person name="Waldbieser G.C."/>
            <person name="Lawrence M.L."/>
        </authorList>
    </citation>
    <scope>NUCLEOTIDE SEQUENCE [LARGE SCALE GENOMIC DNA]</scope>
    <source>
        <strain evidence="2">ATCC 49512 / CIP 103533 / TG 44/87</strain>
    </source>
</reference>
<dbReference type="KEGG" id="fco:FCOL_05450"/>
<dbReference type="Proteomes" id="UP000005638">
    <property type="component" value="Chromosome"/>
</dbReference>
<protein>
    <submittedName>
        <fullName evidence="1">Uncharacterized protein</fullName>
    </submittedName>
</protein>
<dbReference type="AlphaFoldDB" id="G8X9G8"/>
<name>G8X9G8_FLACA</name>
<proteinExistence type="predicted"/>
<accession>G8X9G8</accession>
<evidence type="ECO:0000313" key="1">
    <source>
        <dbReference type="EMBL" id="AEW85915.1"/>
    </source>
</evidence>
<keyword evidence="2" id="KW-1185">Reference proteome</keyword>
<organism evidence="1 2">
    <name type="scientific">Flavobacterium columnare (strain ATCC 49512 / CIP 103533 / TG 44/87)</name>
    <dbReference type="NCBI Taxonomy" id="1041826"/>
    <lineage>
        <taxon>Bacteria</taxon>
        <taxon>Pseudomonadati</taxon>
        <taxon>Bacteroidota</taxon>
        <taxon>Flavobacteriia</taxon>
        <taxon>Flavobacteriales</taxon>
        <taxon>Flavobacteriaceae</taxon>
        <taxon>Flavobacterium</taxon>
    </lineage>
</organism>
<dbReference type="STRING" id="1041826.FCOL_05450"/>
<dbReference type="HOGENOM" id="CLU_2436466_0_0_10"/>
<sequence length="90" mass="10795">MFKLTEKAREEFLIDLELDLPLEKILESMSDYELLMKQMMFFDKIVGFDFQHILKKALKNYHQGLFSQFVSAIEKANKKYNESYILHVKI</sequence>
<gene>
    <name evidence="1" type="ordered locus">FCOL_05450</name>
</gene>
<dbReference type="EMBL" id="CP003222">
    <property type="protein sequence ID" value="AEW85915.1"/>
    <property type="molecule type" value="Genomic_DNA"/>
</dbReference>
<dbReference type="RefSeq" id="WP_014165194.1">
    <property type="nucleotide sequence ID" value="NC_016510.2"/>
</dbReference>
<evidence type="ECO:0000313" key="2">
    <source>
        <dbReference type="Proteomes" id="UP000005638"/>
    </source>
</evidence>